<organism evidence="11 12">
    <name type="scientific">Aeromonas phage MJG</name>
    <dbReference type="NCBI Taxonomy" id="2510451"/>
    <lineage>
        <taxon>Viruses</taxon>
        <taxon>Duplodnaviria</taxon>
        <taxon>Heunggongvirae</taxon>
        <taxon>Uroviricota</taxon>
        <taxon>Caudoviricetes</taxon>
        <taxon>Autographivirales</taxon>
        <taxon>Autosignataviridae</taxon>
        <taxon>Colwellvirinae</taxon>
        <taxon>Daolivirus</taxon>
        <taxon>Daolivirus MJG</taxon>
    </lineage>
</organism>
<keyword evidence="3" id="KW-1244">Viral short tail ejection system</keyword>
<keyword evidence="6" id="KW-0946">Virion</keyword>
<keyword evidence="10" id="KW-1160">Virus entry into host cell</keyword>
<evidence type="ECO:0000313" key="12">
    <source>
        <dbReference type="Proteomes" id="UP000327497"/>
    </source>
</evidence>
<sequence length="546" mass="61575">MKRDVRPVIQQHGMVDLTLAGRMNLNKKDKPQEKDTIRKAYDKLKTARNPFLNRAKRFAKYTIPHILPDHDSVGLGDYGDGVNTTGWQSFGAGAASHLENRLVMTLFPPHSPFFTLDLTPKAKGQLTEQQRSVIEAGSMLSNAVRAAMIEHEKIAGRSAIGQAIRHLLIAGNACLYLPMEGDAVNYPLSRYVVKRDKSGNLLRLILLEHKALDTFDPAIRAVILSNRPRNQKADGEQNIELYTSCKRDGQFFIIEQEAEGIKVGTTYRVHEDRFPFVVLRWESNYGEDYGRSKVELHAGDLHMIQFLSEAIGKGMVLMADVKYLVKAGATTDVDHLINSPTGEYVYGNIDDIGVLQLEKYADFTPISAVLEKYERRVGQAFMMDAQIQRNAERVTAYEIRRDAQSNEMALGGNYTLLAPTLQKRYARLLLYRIGFDLPSHMVDTVLMTGIEALSKMSELDRVQQLTEMLQMPAAWPEPVQRRVNWGDYVGYLSNQLSLELPFMLTEEQMQKQAEAQEQQQQQQVMNAGLERAVPVIANNLTKDGGM</sequence>
<evidence type="ECO:0000256" key="7">
    <source>
        <dbReference type="ARBA" id="ARBA00022950"/>
    </source>
</evidence>
<dbReference type="EMBL" id="MK455769">
    <property type="protein sequence ID" value="QBJ01046.1"/>
    <property type="molecule type" value="Genomic_DNA"/>
</dbReference>
<evidence type="ECO:0000256" key="10">
    <source>
        <dbReference type="ARBA" id="ARBA00023296"/>
    </source>
</evidence>
<protein>
    <submittedName>
        <fullName evidence="11">Head to tail connecting protein</fullName>
    </submittedName>
</protein>
<evidence type="ECO:0000256" key="6">
    <source>
        <dbReference type="ARBA" id="ARBA00022844"/>
    </source>
</evidence>
<reference evidence="11 12" key="1">
    <citation type="journal article" date="2019" name="Virus Res.">
        <title>Genomic characterization of a novel virulent phage infecting the Aeromonas hydrophila isolated from rainbow trout (Oncorhynchus mykiss).</title>
        <authorList>
            <person name="Cao Y."/>
            <person name="Li S."/>
            <person name="Wang D."/>
            <person name="Zhao J."/>
            <person name="Xu L."/>
            <person name="Liu H."/>
            <person name="Lu T."/>
            <person name="Mou Z."/>
        </authorList>
    </citation>
    <scope>NUCLEOTIDE SEQUENCE [LARGE SCALE GENOMIC DNA]</scope>
</reference>
<keyword evidence="7" id="KW-0118">Viral capsid assembly</keyword>
<keyword evidence="12" id="KW-1185">Reference proteome</keyword>
<accession>A0A5J6A0M5</accession>
<proteinExistence type="predicted"/>
<evidence type="ECO:0000256" key="1">
    <source>
        <dbReference type="ARBA" id="ARBA00003421"/>
    </source>
</evidence>
<evidence type="ECO:0000256" key="2">
    <source>
        <dbReference type="ARBA" id="ARBA00004328"/>
    </source>
</evidence>
<dbReference type="GO" id="GO:0099002">
    <property type="term" value="P:symbiont genome ejection through host cell envelope, short tail mechanism"/>
    <property type="evidence" value="ECO:0007669"/>
    <property type="project" value="UniProtKB-KW"/>
</dbReference>
<dbReference type="InterPro" id="IPR020991">
    <property type="entry name" value="Connector_podovirus"/>
</dbReference>
<comment type="subcellular location">
    <subcellularLocation>
        <location evidence="2">Virion</location>
    </subcellularLocation>
</comment>
<evidence type="ECO:0000256" key="5">
    <source>
        <dbReference type="ARBA" id="ARBA00022612"/>
    </source>
</evidence>
<keyword evidence="9" id="KW-0231">Viral genome packaging</keyword>
<name>A0A5J6A0M5_9CAUD</name>
<dbReference type="GO" id="GO:0044423">
    <property type="term" value="C:virion component"/>
    <property type="evidence" value="ECO:0007669"/>
    <property type="project" value="UniProtKB-KW"/>
</dbReference>
<evidence type="ECO:0000256" key="4">
    <source>
        <dbReference type="ARBA" id="ARBA00022595"/>
    </source>
</evidence>
<evidence type="ECO:0000313" key="11">
    <source>
        <dbReference type="EMBL" id="QBJ01046.1"/>
    </source>
</evidence>
<dbReference type="Proteomes" id="UP000327497">
    <property type="component" value="Segment"/>
</dbReference>
<dbReference type="Pfam" id="PF12236">
    <property type="entry name" value="Head-tail_con"/>
    <property type="match status" value="1"/>
</dbReference>
<evidence type="ECO:0000256" key="3">
    <source>
        <dbReference type="ARBA" id="ARBA00022470"/>
    </source>
</evidence>
<keyword evidence="5" id="KW-1188">Viral release from host cell</keyword>
<evidence type="ECO:0000256" key="8">
    <source>
        <dbReference type="ARBA" id="ARBA00023009"/>
    </source>
</evidence>
<comment type="function">
    <text evidence="1">Forms the portal vertex of the capsid. This portal plays critical roles in head assembly, genome packaging, neck/tail attachment, and genome ejection. The portal protein multimerizes as a single ring-shaped homododecamer arranged around a central channel.</text>
</comment>
<evidence type="ECO:0000256" key="9">
    <source>
        <dbReference type="ARBA" id="ARBA00023219"/>
    </source>
</evidence>
<keyword evidence="4" id="KW-1162">Viral penetration into host cytoplasm</keyword>
<keyword evidence="8" id="KW-1171">Viral genome ejection through host cell envelope</keyword>